<dbReference type="Gene3D" id="3.40.50.1820">
    <property type="entry name" value="alpha/beta hydrolase"/>
    <property type="match status" value="1"/>
</dbReference>
<comment type="similarity">
    <text evidence="1">Belongs to the 'GDXG' lipolytic enzyme family.</text>
</comment>
<evidence type="ECO:0000259" key="4">
    <source>
        <dbReference type="Pfam" id="PF07859"/>
    </source>
</evidence>
<evidence type="ECO:0000313" key="6">
    <source>
        <dbReference type="Proteomes" id="UP000679307"/>
    </source>
</evidence>
<dbReference type="PANTHER" id="PTHR23025:SF4">
    <property type="entry name" value="ALPHA_BETA HYDROLASE FOLD-3 DOMAIN-CONTAINING PROTEIN"/>
    <property type="match status" value="1"/>
</dbReference>
<dbReference type="Proteomes" id="UP000679307">
    <property type="component" value="Chromosome"/>
</dbReference>
<feature type="domain" description="Alpha/beta hydrolase fold-3" evidence="4">
    <location>
        <begin position="127"/>
        <end position="337"/>
    </location>
</feature>
<dbReference type="SUPFAM" id="SSF53474">
    <property type="entry name" value="alpha/beta-Hydrolases"/>
    <property type="match status" value="1"/>
</dbReference>
<dbReference type="GO" id="GO:0106435">
    <property type="term" value="F:carboxylesterase activity"/>
    <property type="evidence" value="ECO:0007669"/>
    <property type="project" value="UniProtKB-EC"/>
</dbReference>
<protein>
    <submittedName>
        <fullName evidence="5">Carboxylesterase NlhH</fullName>
        <ecNumber evidence="5">3.1.1.1</ecNumber>
    </submittedName>
</protein>
<evidence type="ECO:0000313" key="5">
    <source>
        <dbReference type="EMBL" id="QVT78355.1"/>
    </source>
</evidence>
<gene>
    <name evidence="5" type="primary">nlhH_4</name>
    <name evidence="5" type="ORF">ENKNEFLB_00732</name>
</gene>
<organism evidence="5 6">
    <name type="scientific">Nocardioides aquaticus</name>
    <dbReference type="NCBI Taxonomy" id="160826"/>
    <lineage>
        <taxon>Bacteria</taxon>
        <taxon>Bacillati</taxon>
        <taxon>Actinomycetota</taxon>
        <taxon>Actinomycetes</taxon>
        <taxon>Propionibacteriales</taxon>
        <taxon>Nocardioidaceae</taxon>
        <taxon>Nocardioides</taxon>
    </lineage>
</organism>
<dbReference type="Pfam" id="PF07859">
    <property type="entry name" value="Abhydrolase_3"/>
    <property type="match status" value="1"/>
</dbReference>
<feature type="region of interest" description="Disordered" evidence="3">
    <location>
        <begin position="358"/>
        <end position="410"/>
    </location>
</feature>
<dbReference type="InterPro" id="IPR029058">
    <property type="entry name" value="AB_hydrolase_fold"/>
</dbReference>
<dbReference type="InterPro" id="IPR002168">
    <property type="entry name" value="Lipase_GDXG_HIS_AS"/>
</dbReference>
<proteinExistence type="inferred from homology"/>
<sequence>MVAVPRQVHAAAAGAAAGAAASVEAGAIRAVLGLPTTLLRRVAGEPITRDGQRLDTETQVVLKMMALSGKPDPGSLGVPEGRAALLAQTTSVGGRQPIAETRDLTAGGRPARLYVPGGRPPGPDPLLVFFHGGGFMHGDLETHDAPCRYLAERAGVRVLSVDYRLGPEAVFPAAHDDAFAAYEWVLDHADELGADRDRIGVGGDSAGGNLAAAVAIQAARSGWPCKVQVLVYPATDCVDRSGYRSYELFAEGFYLTKVYMELANESYAPDPAVRGDWRLSPVLMDPADLPDDLAPALVATAGFDPLRDEGEAYARKLADAGVEVQLTRYPDLVHGFFNIVGVGRQTRAVNAEIATRVGNALRRDPEPADEDQPDSELDQDPTSESGSHQPGTDGERDASTGLGSAELGKG</sequence>
<dbReference type="RefSeq" id="WP_214057946.1">
    <property type="nucleotide sequence ID" value="NZ_BAAAHS010000076.1"/>
</dbReference>
<keyword evidence="6" id="KW-1185">Reference proteome</keyword>
<feature type="compositionally biased region" description="Acidic residues" evidence="3">
    <location>
        <begin position="367"/>
        <end position="381"/>
    </location>
</feature>
<reference evidence="5 6" key="1">
    <citation type="submission" date="2021-05" db="EMBL/GenBank/DDBJ databases">
        <title>Complete genome of Nocardioides aquaticus KCTC 9944T isolated from meromictic and hypersaline Ekho Lake, Antarctica.</title>
        <authorList>
            <person name="Hwang K."/>
            <person name="Kim K.M."/>
            <person name="Choe H."/>
        </authorList>
    </citation>
    <scope>NUCLEOTIDE SEQUENCE [LARGE SCALE GENOMIC DNA]</scope>
    <source>
        <strain evidence="5 6">KCTC 9944</strain>
    </source>
</reference>
<evidence type="ECO:0000256" key="2">
    <source>
        <dbReference type="ARBA" id="ARBA00022801"/>
    </source>
</evidence>
<evidence type="ECO:0000256" key="3">
    <source>
        <dbReference type="SAM" id="MobiDB-lite"/>
    </source>
</evidence>
<dbReference type="PROSITE" id="PS01173">
    <property type="entry name" value="LIPASE_GDXG_HIS"/>
    <property type="match status" value="1"/>
</dbReference>
<dbReference type="InterPro" id="IPR013094">
    <property type="entry name" value="AB_hydrolase_3"/>
</dbReference>
<accession>A0ABX8EEP2</accession>
<keyword evidence="2 5" id="KW-0378">Hydrolase</keyword>
<evidence type="ECO:0000256" key="1">
    <source>
        <dbReference type="ARBA" id="ARBA00010515"/>
    </source>
</evidence>
<dbReference type="EC" id="3.1.1.1" evidence="5"/>
<dbReference type="PANTHER" id="PTHR23025">
    <property type="entry name" value="TRIACYLGLYCEROL LIPASE"/>
    <property type="match status" value="1"/>
</dbReference>
<name>A0ABX8EEP2_9ACTN</name>
<dbReference type="EMBL" id="CP075371">
    <property type="protein sequence ID" value="QVT78355.1"/>
    <property type="molecule type" value="Genomic_DNA"/>
</dbReference>